<gene>
    <name evidence="1" type="ORF">DSO57_1035899</name>
</gene>
<evidence type="ECO:0000313" key="2">
    <source>
        <dbReference type="Proteomes" id="UP001165960"/>
    </source>
</evidence>
<sequence>MAIGTLCVTVVEARKLVNKDGFLGKNDPFVSLKVGSNKQKTPVVNNAGSKAAWDLKYEFEVFKDKDVLEVECFDFDKVTCNDLIGKIKIPLQSLCSNRLIECWYPLEKNHEFQGEVNLILEFFPTGSTPHGAGYQSHSPQPGYPPQNPGYPPQNPGYPPQNPVYPPQNPGYPPQNLRVSSSESRLSSSKPRVSPTKSRLPSSESRLSSSESGISPTKPRLSSILSPRKQLMLKT</sequence>
<protein>
    <submittedName>
        <fullName evidence="1">Uncharacterized protein</fullName>
    </submittedName>
</protein>
<organism evidence="1 2">
    <name type="scientific">Entomophthora muscae</name>
    <dbReference type="NCBI Taxonomy" id="34485"/>
    <lineage>
        <taxon>Eukaryota</taxon>
        <taxon>Fungi</taxon>
        <taxon>Fungi incertae sedis</taxon>
        <taxon>Zoopagomycota</taxon>
        <taxon>Entomophthoromycotina</taxon>
        <taxon>Entomophthoromycetes</taxon>
        <taxon>Entomophthorales</taxon>
        <taxon>Entomophthoraceae</taxon>
        <taxon>Entomophthora</taxon>
    </lineage>
</organism>
<comment type="caution">
    <text evidence="1">The sequence shown here is derived from an EMBL/GenBank/DDBJ whole genome shotgun (WGS) entry which is preliminary data.</text>
</comment>
<keyword evidence="2" id="KW-1185">Reference proteome</keyword>
<evidence type="ECO:0000313" key="1">
    <source>
        <dbReference type="EMBL" id="KAJ9071542.1"/>
    </source>
</evidence>
<accession>A0ACC2TAD4</accession>
<dbReference type="Proteomes" id="UP001165960">
    <property type="component" value="Unassembled WGS sequence"/>
</dbReference>
<dbReference type="EMBL" id="QTSX02003169">
    <property type="protein sequence ID" value="KAJ9071542.1"/>
    <property type="molecule type" value="Genomic_DNA"/>
</dbReference>
<reference evidence="1" key="1">
    <citation type="submission" date="2022-04" db="EMBL/GenBank/DDBJ databases">
        <title>Genome of the entomopathogenic fungus Entomophthora muscae.</title>
        <authorList>
            <person name="Elya C."/>
            <person name="Lovett B.R."/>
            <person name="Lee E."/>
            <person name="Macias A.M."/>
            <person name="Hajek A.E."/>
            <person name="De Bivort B.L."/>
            <person name="Kasson M.T."/>
            <person name="De Fine Licht H.H."/>
            <person name="Stajich J.E."/>
        </authorList>
    </citation>
    <scope>NUCLEOTIDE SEQUENCE</scope>
    <source>
        <strain evidence="1">Berkeley</strain>
    </source>
</reference>
<proteinExistence type="predicted"/>
<name>A0ACC2TAD4_9FUNG</name>